<gene>
    <name evidence="1" type="ORF">ACFSCZ_06365</name>
</gene>
<evidence type="ECO:0008006" key="3">
    <source>
        <dbReference type="Google" id="ProtNLM"/>
    </source>
</evidence>
<sequence>MFKINAVEFVNDTYKHYKTIGVTKGGSDLFEQFMGGEGSGYHLILEDEHGNFEIY</sequence>
<keyword evidence="2" id="KW-1185">Reference proteome</keyword>
<evidence type="ECO:0000313" key="1">
    <source>
        <dbReference type="EMBL" id="MFD1706377.1"/>
    </source>
</evidence>
<protein>
    <recommendedName>
        <fullName evidence="3">Glyoxalase</fullName>
    </recommendedName>
</protein>
<dbReference type="EMBL" id="JBHUEO010000012">
    <property type="protein sequence ID" value="MFD1706377.1"/>
    <property type="molecule type" value="Genomic_DNA"/>
</dbReference>
<dbReference type="RefSeq" id="WP_380772970.1">
    <property type="nucleotide sequence ID" value="NZ_JBHUEO010000012.1"/>
</dbReference>
<comment type="caution">
    <text evidence="1">The sequence shown here is derived from an EMBL/GenBank/DDBJ whole genome shotgun (WGS) entry which is preliminary data.</text>
</comment>
<organism evidence="1 2">
    <name type="scientific">Siminovitchia sediminis</name>
    <dbReference type="NCBI Taxonomy" id="1274353"/>
    <lineage>
        <taxon>Bacteria</taxon>
        <taxon>Bacillati</taxon>
        <taxon>Bacillota</taxon>
        <taxon>Bacilli</taxon>
        <taxon>Bacillales</taxon>
        <taxon>Bacillaceae</taxon>
        <taxon>Siminovitchia</taxon>
    </lineage>
</organism>
<reference evidence="2" key="1">
    <citation type="journal article" date="2019" name="Int. J. Syst. Evol. Microbiol.">
        <title>The Global Catalogue of Microorganisms (GCM) 10K type strain sequencing project: providing services to taxonomists for standard genome sequencing and annotation.</title>
        <authorList>
            <consortium name="The Broad Institute Genomics Platform"/>
            <consortium name="The Broad Institute Genome Sequencing Center for Infectious Disease"/>
            <person name="Wu L."/>
            <person name="Ma J."/>
        </authorList>
    </citation>
    <scope>NUCLEOTIDE SEQUENCE [LARGE SCALE GENOMIC DNA]</scope>
    <source>
        <strain evidence="2">CGMCC 1.12295</strain>
    </source>
</reference>
<name>A0ABW4KH67_9BACI</name>
<dbReference type="Proteomes" id="UP001597301">
    <property type="component" value="Unassembled WGS sequence"/>
</dbReference>
<proteinExistence type="predicted"/>
<evidence type="ECO:0000313" key="2">
    <source>
        <dbReference type="Proteomes" id="UP001597301"/>
    </source>
</evidence>
<accession>A0ABW4KH67</accession>